<evidence type="ECO:0000313" key="2">
    <source>
        <dbReference type="Proteomes" id="UP000535589"/>
    </source>
</evidence>
<dbReference type="EMBL" id="JABAIK010000013">
    <property type="protein sequence ID" value="NLS13933.1"/>
    <property type="molecule type" value="Genomic_DNA"/>
</dbReference>
<organism evidence="1 2">
    <name type="scientific">Vibrio agarilyticus</name>
    <dbReference type="NCBI Taxonomy" id="2726741"/>
    <lineage>
        <taxon>Bacteria</taxon>
        <taxon>Pseudomonadati</taxon>
        <taxon>Pseudomonadota</taxon>
        <taxon>Gammaproteobacteria</taxon>
        <taxon>Vibrionales</taxon>
        <taxon>Vibrionaceae</taxon>
        <taxon>Vibrio</taxon>
    </lineage>
</organism>
<reference evidence="1 2" key="1">
    <citation type="submission" date="2020-04" db="EMBL/GenBank/DDBJ databases">
        <title>Vibrio sp. SM6, a novel species isolated from seawater.</title>
        <authorList>
            <person name="Wang X."/>
        </authorList>
    </citation>
    <scope>NUCLEOTIDE SEQUENCE [LARGE SCALE GENOMIC DNA]</scope>
    <source>
        <strain evidence="1 2">SM6</strain>
    </source>
</reference>
<protein>
    <submittedName>
        <fullName evidence="1">Uncharacterized protein</fullName>
    </submittedName>
</protein>
<accession>A0A7X8TTC0</accession>
<gene>
    <name evidence="1" type="ORF">HGP28_13645</name>
</gene>
<dbReference type="RefSeq" id="WP_168837025.1">
    <property type="nucleotide sequence ID" value="NZ_JABAIK010000013.1"/>
</dbReference>
<dbReference type="Proteomes" id="UP000535589">
    <property type="component" value="Unassembled WGS sequence"/>
</dbReference>
<name>A0A7X8TTC0_9VIBR</name>
<evidence type="ECO:0000313" key="1">
    <source>
        <dbReference type="EMBL" id="NLS13933.1"/>
    </source>
</evidence>
<dbReference type="AlphaFoldDB" id="A0A7X8TTC0"/>
<keyword evidence="2" id="KW-1185">Reference proteome</keyword>
<proteinExistence type="predicted"/>
<comment type="caution">
    <text evidence="1">The sequence shown here is derived from an EMBL/GenBank/DDBJ whole genome shotgun (WGS) entry which is preliminary data.</text>
</comment>
<sequence length="381" mass="43562">MTKNWPPCGRIVHLAGGLTAQVEPMSDQVILWPQSTDGKEVQISIPTFGRLYYALEKYDFCIVGVEFITDQSEYLGEAPTQFRGYAKQQKIWPNWDAFQLWRSLALSSFEAKDGLGYDLSNRISYQLNALNDKLKNLSIKYRDQLNAIVLKNDFIDGQRFHDGFTNLVYQEFHSFLFEAGILRDYLCEYVYNFSSTAGLKLTHKNSEKIKEITTANGLLKALNNVPELSELEEQLKVSMAPDGWLFELGIYRDLVMHTAPISIASHHLYAIQIVHEFPDGKQLPSVRFPLPDNIESVYKDRCRRGDFRKYIEQFDALCEKSLDEYGKYDCLEYANKIHGLLSNLALSVGGLSPNEPKRMVFTKTHEGKNAGTKFIGTTDEF</sequence>